<gene>
    <name evidence="2" type="ORF">WH47_03445</name>
</gene>
<evidence type="ECO:0000313" key="3">
    <source>
        <dbReference type="Proteomes" id="UP000053825"/>
    </source>
</evidence>
<reference evidence="2 3" key="1">
    <citation type="submission" date="2015-07" db="EMBL/GenBank/DDBJ databases">
        <title>The genome of Habropoda laboriosa.</title>
        <authorList>
            <person name="Pan H."/>
            <person name="Kapheim K."/>
        </authorList>
    </citation>
    <scope>NUCLEOTIDE SEQUENCE [LARGE SCALE GENOMIC DNA]</scope>
    <source>
        <strain evidence="2">0110345459</strain>
    </source>
</reference>
<organism evidence="2 3">
    <name type="scientific">Habropoda laboriosa</name>
    <dbReference type="NCBI Taxonomy" id="597456"/>
    <lineage>
        <taxon>Eukaryota</taxon>
        <taxon>Metazoa</taxon>
        <taxon>Ecdysozoa</taxon>
        <taxon>Arthropoda</taxon>
        <taxon>Hexapoda</taxon>
        <taxon>Insecta</taxon>
        <taxon>Pterygota</taxon>
        <taxon>Neoptera</taxon>
        <taxon>Endopterygota</taxon>
        <taxon>Hymenoptera</taxon>
        <taxon>Apocrita</taxon>
        <taxon>Aculeata</taxon>
        <taxon>Apoidea</taxon>
        <taxon>Anthophila</taxon>
        <taxon>Apidae</taxon>
        <taxon>Habropoda</taxon>
    </lineage>
</organism>
<accession>A0A0L7RBI3</accession>
<keyword evidence="3" id="KW-1185">Reference proteome</keyword>
<dbReference type="EMBL" id="KQ414617">
    <property type="protein sequence ID" value="KOC68287.1"/>
    <property type="molecule type" value="Genomic_DNA"/>
</dbReference>
<protein>
    <submittedName>
        <fullName evidence="2">Uncharacterized protein</fullName>
    </submittedName>
</protein>
<dbReference type="Proteomes" id="UP000053825">
    <property type="component" value="Unassembled WGS sequence"/>
</dbReference>
<feature type="region of interest" description="Disordered" evidence="1">
    <location>
        <begin position="19"/>
        <end position="63"/>
    </location>
</feature>
<name>A0A0L7RBI3_9HYME</name>
<dbReference type="AlphaFoldDB" id="A0A0L7RBI3"/>
<feature type="compositionally biased region" description="Polar residues" evidence="1">
    <location>
        <begin position="136"/>
        <end position="153"/>
    </location>
</feature>
<feature type="region of interest" description="Disordered" evidence="1">
    <location>
        <begin position="133"/>
        <end position="153"/>
    </location>
</feature>
<evidence type="ECO:0000256" key="1">
    <source>
        <dbReference type="SAM" id="MobiDB-lite"/>
    </source>
</evidence>
<sequence length="153" mass="17736">MTGLEKVLSETSVYREFERSNESRRSKLDSGRVYTLRPESPPMSSKRSSGGNGGEKTQDPRFINTFKTSEAYPIFKDSRLVKIAKTFKTYRNFKDSRPIKAQDSRLQWCRNFKDSRSIETEDSRLCKRQRLKLQHFQDSSTPPTVSTIDPNSN</sequence>
<feature type="compositionally biased region" description="Basic and acidic residues" evidence="1">
    <location>
        <begin position="19"/>
        <end position="30"/>
    </location>
</feature>
<evidence type="ECO:0000313" key="2">
    <source>
        <dbReference type="EMBL" id="KOC68287.1"/>
    </source>
</evidence>
<proteinExistence type="predicted"/>